<dbReference type="OrthoDB" id="211588at2"/>
<accession>A0A4Q0P4G8</accession>
<sequence>MIKNLICLSLAIVMYSFGFSQKNTITLSYQNNDSTLDSSIENGFKKIVFHVYPQLIKDFNSKARKDLKIKIDTSYNGVAYAHDGQITVSSKWMHSHPKDLDLMTHEIMHIIQSYPGGSGPGWLTEGIADYVRFKYGLNNKEAGWSLTPFNKNQHYSNSYRITARFLEWIRQKYDKKIIVKLDEHLRNQTYSEDLWKTYTGKDLDELWEIYSSNPSIST</sequence>
<dbReference type="Pfam" id="PF04450">
    <property type="entry name" value="BSP"/>
    <property type="match status" value="1"/>
</dbReference>
<evidence type="ECO:0000313" key="1">
    <source>
        <dbReference type="EMBL" id="RXG21235.1"/>
    </source>
</evidence>
<comment type="caution">
    <text evidence="1">The sequence shown here is derived from an EMBL/GenBank/DDBJ whole genome shotgun (WGS) entry which is preliminary data.</text>
</comment>
<keyword evidence="2" id="KW-1185">Reference proteome</keyword>
<organism evidence="1 2">
    <name type="scientific">Leeuwenhoekiella aequorea</name>
    <dbReference type="NCBI Taxonomy" id="283736"/>
    <lineage>
        <taxon>Bacteria</taxon>
        <taxon>Pseudomonadati</taxon>
        <taxon>Bacteroidota</taxon>
        <taxon>Flavobacteriia</taxon>
        <taxon>Flavobacteriales</taxon>
        <taxon>Flavobacteriaceae</taxon>
        <taxon>Leeuwenhoekiella</taxon>
    </lineage>
</organism>
<proteinExistence type="predicted"/>
<dbReference type="RefSeq" id="WP_128758498.1">
    <property type="nucleotide sequence ID" value="NZ_QOVM01000006.1"/>
</dbReference>
<reference evidence="1 2" key="1">
    <citation type="submission" date="2018-07" db="EMBL/GenBank/DDBJ databases">
        <title>Leeuwenhoekiella genomics.</title>
        <authorList>
            <person name="Tahon G."/>
            <person name="Willems A."/>
        </authorList>
    </citation>
    <scope>NUCLEOTIDE SEQUENCE [LARGE SCALE GENOMIC DNA]</scope>
    <source>
        <strain evidence="1 2">LMG 22550</strain>
    </source>
</reference>
<dbReference type="EMBL" id="QOVM01000006">
    <property type="protein sequence ID" value="RXG21235.1"/>
    <property type="molecule type" value="Genomic_DNA"/>
</dbReference>
<evidence type="ECO:0000313" key="2">
    <source>
        <dbReference type="Proteomes" id="UP000289238"/>
    </source>
</evidence>
<dbReference type="PANTHER" id="PTHR33321:SF12">
    <property type="entry name" value="PLANT BASIC SECRETORY PROTEIN (BSP) FAMILY PROTEIN"/>
    <property type="match status" value="1"/>
</dbReference>
<dbReference type="InterPro" id="IPR007541">
    <property type="entry name" value="Uncharacterised_BSP"/>
</dbReference>
<name>A0A4Q0P4G8_9FLAO</name>
<dbReference type="PANTHER" id="PTHR33321">
    <property type="match status" value="1"/>
</dbReference>
<dbReference type="Proteomes" id="UP000289238">
    <property type="component" value="Unassembled WGS sequence"/>
</dbReference>
<protein>
    <submittedName>
        <fullName evidence="1">Basic secretory peptidase family protein</fullName>
    </submittedName>
</protein>
<gene>
    <name evidence="1" type="ORF">DSM00_2752</name>
</gene>
<dbReference type="AlphaFoldDB" id="A0A4Q0P4G8"/>